<organism evidence="7 8">
    <name type="scientific">Corynebacterium occultum</name>
    <dbReference type="NCBI Taxonomy" id="2675219"/>
    <lineage>
        <taxon>Bacteria</taxon>
        <taxon>Bacillati</taxon>
        <taxon>Actinomycetota</taxon>
        <taxon>Actinomycetes</taxon>
        <taxon>Mycobacteriales</taxon>
        <taxon>Corynebacteriaceae</taxon>
        <taxon>Corynebacterium</taxon>
    </lineage>
</organism>
<evidence type="ECO:0000256" key="1">
    <source>
        <dbReference type="ARBA" id="ARBA00011900"/>
    </source>
</evidence>
<dbReference type="Proteomes" id="UP000424462">
    <property type="component" value="Chromosome"/>
</dbReference>
<dbReference type="SUPFAM" id="SSF53335">
    <property type="entry name" value="S-adenosyl-L-methionine-dependent methyltransferases"/>
    <property type="match status" value="1"/>
</dbReference>
<keyword evidence="4" id="KW-0949">S-adenosyl-L-methionine</keyword>
<gene>
    <name evidence="7" type="ORF">COCCU_04000</name>
</gene>
<dbReference type="GO" id="GO:0009007">
    <property type="term" value="F:site-specific DNA-methyltransferase (adenine-specific) activity"/>
    <property type="evidence" value="ECO:0007669"/>
    <property type="project" value="UniProtKB-EC"/>
</dbReference>
<evidence type="ECO:0000313" key="8">
    <source>
        <dbReference type="Proteomes" id="UP000424462"/>
    </source>
</evidence>
<comment type="catalytic activity">
    <reaction evidence="5">
        <text>a 2'-deoxyadenosine in DNA + S-adenosyl-L-methionine = an N(6)-methyl-2'-deoxyadenosine in DNA + S-adenosyl-L-homocysteine + H(+)</text>
        <dbReference type="Rhea" id="RHEA:15197"/>
        <dbReference type="Rhea" id="RHEA-COMP:12418"/>
        <dbReference type="Rhea" id="RHEA-COMP:12419"/>
        <dbReference type="ChEBI" id="CHEBI:15378"/>
        <dbReference type="ChEBI" id="CHEBI:57856"/>
        <dbReference type="ChEBI" id="CHEBI:59789"/>
        <dbReference type="ChEBI" id="CHEBI:90615"/>
        <dbReference type="ChEBI" id="CHEBI:90616"/>
        <dbReference type="EC" id="2.1.1.72"/>
    </reaction>
</comment>
<keyword evidence="8" id="KW-1185">Reference proteome</keyword>
<proteinExistence type="predicted"/>
<dbReference type="Pfam" id="PF07669">
    <property type="entry name" value="Eco57I"/>
    <property type="match status" value="1"/>
</dbReference>
<keyword evidence="2" id="KW-0489">Methyltransferase</keyword>
<name>A0A6B8WJX2_9CORY</name>
<dbReference type="InterPro" id="IPR002052">
    <property type="entry name" value="DNA_methylase_N6_adenine_CS"/>
</dbReference>
<keyword evidence="3" id="KW-0808">Transferase</keyword>
<evidence type="ECO:0000259" key="6">
    <source>
        <dbReference type="Pfam" id="PF07669"/>
    </source>
</evidence>
<dbReference type="GO" id="GO:0016787">
    <property type="term" value="F:hydrolase activity"/>
    <property type="evidence" value="ECO:0007669"/>
    <property type="project" value="UniProtKB-KW"/>
</dbReference>
<evidence type="ECO:0000313" key="7">
    <source>
        <dbReference type="EMBL" id="QGU06748.1"/>
    </source>
</evidence>
<evidence type="ECO:0000256" key="5">
    <source>
        <dbReference type="ARBA" id="ARBA00047942"/>
    </source>
</evidence>
<dbReference type="PROSITE" id="PS00092">
    <property type="entry name" value="N6_MTASE"/>
    <property type="match status" value="1"/>
</dbReference>
<dbReference type="InterPro" id="IPR050953">
    <property type="entry name" value="N4_N6_ade-DNA_methylase"/>
</dbReference>
<dbReference type="RefSeq" id="WP_156230326.1">
    <property type="nucleotide sequence ID" value="NZ_CP046455.1"/>
</dbReference>
<accession>A0A6B8WJX2</accession>
<dbReference type="PANTHER" id="PTHR33841">
    <property type="entry name" value="DNA METHYLTRANSFERASE YEEA-RELATED"/>
    <property type="match status" value="1"/>
</dbReference>
<dbReference type="InterPro" id="IPR011639">
    <property type="entry name" value="MethylTrfase_TaqI-like_dom"/>
</dbReference>
<dbReference type="EMBL" id="CP046455">
    <property type="protein sequence ID" value="QGU06748.1"/>
    <property type="molecule type" value="Genomic_DNA"/>
</dbReference>
<sequence>MVAQSQQVEWLSLVETRGPFLTLKVLEQAFPQGLESIETPRRQRLRSAYYEWREAVDEDDLLVAQLHDAWVNLVLTELLEFDEESATPRSSWVGGAPSISSPDGTAHFAPTWIIHAPASTEPRAFIAVAPPDADLESAAQLDGWLATELERMTLLCREHGVRIGIVTNGESWVLVNAPADTPSGQAVWHSRFWFQEPATLKAFQSLLGVRRCFGPTDQTLEALLDESLKHQEEVTDTLGEQVRRATEVLIQALDKADQDRNRELLRDVPPSLLYEASLTVMMRLVFVLCAEERGLFLLGDPVYDQNLAVSTLRGKLAEEADQLGDEVLERRFDAWARLLAAFRAVYAGIEHEDLRLPAMGGSLFDPDRYPFLEGRALGTSWLDTVSQPLPIDNRTVLLLLNSLQVLEQSHGALALSYRALDVEQIGHVYEGLLDYTVVRVPDITLGLEGSAKNRYPTMGLAEMESLRLEHPDDLVSKIAKETGRTPAAVRRALSKPASDAARTALLSAANGNDTLLERIAPFANLLRSDAWGEAIIYGAHSFMVTPGADRRESGTHYTPRSLTEQIVGVALEPLVYTGPTEGRPRDQWVLRSPEVILGLRVCDPAMGSGAFLVQACRYLAERLVEAWASAEADGHLVNADGDVVEDLGAADPLPTQADERITVARRFVSQRCLYGVDINPLAVELAKLSIWLVTLSKGKPFGFLDHNLRGGDSLVGVHTTEQLIQMRLEPVRGERQTGLLDDVVSHAVQRAAEVRKRLRSGRELDIADVRSRAALNQEAQETMGAVDLVADAFLAEVFRRGPASRGLNGACDGLALTAAGALEGNRADTEALRAIARSSWHPVTDDKELARDPFHWALEFPEVFAAGGFDAAFGNPPFVDSETMVRSDPQLRQYLSGAYSTAKGNWDLYVPFIERAIQIVRPGSPVFMISPNKWLAAPYGSALRDLTANSLSHIIDFSQGRAFANAGVAAISAGFGLAIDDNVQVRRPGSHGTEISRVPRSRIMKWQNWGFLLSTNVDILIHLASSDRRIGDVAVASDPFTVAEAYRLRDWVTEGSDSVDSFRLLNTGTVDPFVSLWGESDTRYLKKRFARPVVARRILAEELPRRYAQAVAPKLILSGMRKFEAFWDRDGSYVAGKSSVIVLPRHSDEVLPTLLGILNSRLMRFYVQEAFGALGVDGGISFSGAMVEQLPMPPSHDGRIVEIEEAAAAVLDAINDPEQILQAMAALDIAVFQAYSVSPEMSARIENTEIRC</sequence>
<dbReference type="GO" id="GO:0032259">
    <property type="term" value="P:methylation"/>
    <property type="evidence" value="ECO:0007669"/>
    <property type="project" value="UniProtKB-KW"/>
</dbReference>
<feature type="domain" description="Type II methyltransferase M.TaqI-like" evidence="6">
    <location>
        <begin position="672"/>
        <end position="963"/>
    </location>
</feature>
<reference evidence="7 8" key="1">
    <citation type="submission" date="2019-11" db="EMBL/GenBank/DDBJ databases">
        <title>Complete genome sequence of Corynebacterium kalinowskii 1959, a novel Corynebacterium species isolated from soil of a small paddock in Vilsendorf, Germany.</title>
        <authorList>
            <person name="Schaffert L."/>
            <person name="Ruwe M."/>
            <person name="Milse J."/>
            <person name="Hanuschka K."/>
            <person name="Ortseifen V."/>
            <person name="Droste J."/>
            <person name="Brandt D."/>
            <person name="Schlueter L."/>
            <person name="Kutter Y."/>
            <person name="Vinke S."/>
            <person name="Viehoefer P."/>
            <person name="Jacob L."/>
            <person name="Luebke N.-C."/>
            <person name="Schulte-Berndt E."/>
            <person name="Hain C."/>
            <person name="Linder M."/>
            <person name="Schmidt P."/>
            <person name="Wollenschlaeger L."/>
            <person name="Luttermann T."/>
            <person name="Thieme E."/>
            <person name="Hassa J."/>
            <person name="Haak M."/>
            <person name="Wittchen M."/>
            <person name="Mentz A."/>
            <person name="Persicke M."/>
            <person name="Busche T."/>
            <person name="Ruckert C."/>
        </authorList>
    </citation>
    <scope>NUCLEOTIDE SEQUENCE [LARGE SCALE GENOMIC DNA]</scope>
    <source>
        <strain evidence="7 8">2039</strain>
    </source>
</reference>
<evidence type="ECO:0000256" key="4">
    <source>
        <dbReference type="ARBA" id="ARBA00022691"/>
    </source>
</evidence>
<dbReference type="REBASE" id="364937">
    <property type="entry name" value="Cps2039ORF4000P"/>
</dbReference>
<dbReference type="Gene3D" id="3.40.50.150">
    <property type="entry name" value="Vaccinia Virus protein VP39"/>
    <property type="match status" value="2"/>
</dbReference>
<dbReference type="AlphaFoldDB" id="A0A6B8WJX2"/>
<protein>
    <recommendedName>
        <fullName evidence="1">site-specific DNA-methyltransferase (adenine-specific)</fullName>
        <ecNumber evidence="1">2.1.1.72</ecNumber>
    </recommendedName>
</protein>
<dbReference type="GO" id="GO:0003676">
    <property type="term" value="F:nucleic acid binding"/>
    <property type="evidence" value="ECO:0007669"/>
    <property type="project" value="InterPro"/>
</dbReference>
<dbReference type="InterPro" id="IPR029063">
    <property type="entry name" value="SAM-dependent_MTases_sf"/>
</dbReference>
<dbReference type="PRINTS" id="PR00507">
    <property type="entry name" value="N12N6MTFRASE"/>
</dbReference>
<keyword evidence="7" id="KW-0378">Hydrolase</keyword>
<evidence type="ECO:0000256" key="3">
    <source>
        <dbReference type="ARBA" id="ARBA00022679"/>
    </source>
</evidence>
<dbReference type="EC" id="2.1.1.72" evidence="1"/>
<dbReference type="KEGG" id="cok:COCCU_04000"/>
<dbReference type="GO" id="GO:0006304">
    <property type="term" value="P:DNA modification"/>
    <property type="evidence" value="ECO:0007669"/>
    <property type="project" value="InterPro"/>
</dbReference>
<dbReference type="PANTHER" id="PTHR33841:SF1">
    <property type="entry name" value="DNA METHYLTRANSFERASE A"/>
    <property type="match status" value="1"/>
</dbReference>
<evidence type="ECO:0000256" key="2">
    <source>
        <dbReference type="ARBA" id="ARBA00022603"/>
    </source>
</evidence>